<feature type="transmembrane region" description="Helical" evidence="1">
    <location>
        <begin position="12"/>
        <end position="36"/>
    </location>
</feature>
<gene>
    <name evidence="2" type="ORF">FN976_20295</name>
</gene>
<protein>
    <submittedName>
        <fullName evidence="2">Prepilin-type N-terminal cleavage/methylation domain-containing protein</fullName>
    </submittedName>
</protein>
<dbReference type="SUPFAM" id="SSF54523">
    <property type="entry name" value="Pili subunits"/>
    <property type="match status" value="1"/>
</dbReference>
<dbReference type="PROSITE" id="PS00409">
    <property type="entry name" value="PROKAR_NTER_METHYL"/>
    <property type="match status" value="1"/>
</dbReference>
<dbReference type="InterPro" id="IPR045584">
    <property type="entry name" value="Pilin-like"/>
</dbReference>
<keyword evidence="1" id="KW-0812">Transmembrane</keyword>
<name>A0A562ZKY5_9BURK</name>
<dbReference type="OrthoDB" id="5496259at2"/>
<evidence type="ECO:0000313" key="2">
    <source>
        <dbReference type="EMBL" id="TWO69081.1"/>
    </source>
</evidence>
<evidence type="ECO:0000313" key="3">
    <source>
        <dbReference type="Proteomes" id="UP000318199"/>
    </source>
</evidence>
<dbReference type="EMBL" id="VOBQ01000016">
    <property type="protein sequence ID" value="TWO69081.1"/>
    <property type="molecule type" value="Genomic_DNA"/>
</dbReference>
<dbReference type="InterPro" id="IPR032092">
    <property type="entry name" value="PilW"/>
</dbReference>
<dbReference type="InterPro" id="IPR012902">
    <property type="entry name" value="N_methyl_site"/>
</dbReference>
<keyword evidence="1" id="KW-0472">Membrane</keyword>
<dbReference type="RefSeq" id="WP_145894891.1">
    <property type="nucleotide sequence ID" value="NZ_VOBQ01000016.1"/>
</dbReference>
<organism evidence="2 3">
    <name type="scientific">Caenimonas sedimenti</name>
    <dbReference type="NCBI Taxonomy" id="2596921"/>
    <lineage>
        <taxon>Bacteria</taxon>
        <taxon>Pseudomonadati</taxon>
        <taxon>Pseudomonadota</taxon>
        <taxon>Betaproteobacteria</taxon>
        <taxon>Burkholderiales</taxon>
        <taxon>Comamonadaceae</taxon>
        <taxon>Caenimonas</taxon>
    </lineage>
</organism>
<dbReference type="AlphaFoldDB" id="A0A562ZKY5"/>
<evidence type="ECO:0000256" key="1">
    <source>
        <dbReference type="SAM" id="Phobius"/>
    </source>
</evidence>
<sequence>MQPSFMKRQRGLSLIELLVSLTIGLVLMVAVMSAYLGASSASRVAEAQGRMNEDAQAALNMLTQQLRMAGANPRQPNYATDTPRNPVFGPVGAATPTGYAIRGCDSTFTDPAVAMTALACSGTGSDAVAVAYEADAFNTVRSTGGNPTDCLGNEVPTTNAVGVKMWTGASVVLAAPQPAFRVAENKFYIADSAGVPSLFCKGNATGSTAQALVENVEEMHIRYGTLNDPAVVTDLRLGGYMTATELNNWSMPVTTPATDGPTKWAKVVTVRICIIVRSAEPIVSDTTSQRYHDCSGSSTPNATKTDLRLRRAYSTTVVLRNRVS</sequence>
<comment type="caution">
    <text evidence="2">The sequence shown here is derived from an EMBL/GenBank/DDBJ whole genome shotgun (WGS) entry which is preliminary data.</text>
</comment>
<dbReference type="GO" id="GO:0043683">
    <property type="term" value="P:type IV pilus assembly"/>
    <property type="evidence" value="ECO:0007669"/>
    <property type="project" value="InterPro"/>
</dbReference>
<keyword evidence="1" id="KW-1133">Transmembrane helix</keyword>
<dbReference type="Proteomes" id="UP000318199">
    <property type="component" value="Unassembled WGS sequence"/>
</dbReference>
<dbReference type="NCBIfam" id="TIGR02532">
    <property type="entry name" value="IV_pilin_GFxxxE"/>
    <property type="match status" value="1"/>
</dbReference>
<keyword evidence="3" id="KW-1185">Reference proteome</keyword>
<dbReference type="Pfam" id="PF07963">
    <property type="entry name" value="N_methyl"/>
    <property type="match status" value="1"/>
</dbReference>
<accession>A0A562ZKY5</accession>
<reference evidence="2 3" key="1">
    <citation type="submission" date="2019-07" db="EMBL/GenBank/DDBJ databases">
        <title>Caenimonas sedimenti sp. nov., isolated from activated sludge.</title>
        <authorList>
            <person name="Xu J."/>
        </authorList>
    </citation>
    <scope>NUCLEOTIDE SEQUENCE [LARGE SCALE GENOMIC DNA]</scope>
    <source>
        <strain evidence="2 3">HX-9-20</strain>
    </source>
</reference>
<dbReference type="Pfam" id="PF16074">
    <property type="entry name" value="PilW"/>
    <property type="match status" value="1"/>
</dbReference>
<proteinExistence type="predicted"/>